<dbReference type="InterPro" id="IPR013780">
    <property type="entry name" value="Glyco_hydro_b"/>
</dbReference>
<dbReference type="Pfam" id="PF22124">
    <property type="entry name" value="Glyco_hydro_95_cat"/>
    <property type="match status" value="1"/>
</dbReference>
<dbReference type="EMBL" id="VOEI01000003">
    <property type="protein sequence ID" value="TWR26301.1"/>
    <property type="molecule type" value="Genomic_DNA"/>
</dbReference>
<dbReference type="InterPro" id="IPR054363">
    <property type="entry name" value="GH95_cat"/>
</dbReference>
<evidence type="ECO:0000259" key="1">
    <source>
        <dbReference type="Pfam" id="PF14498"/>
    </source>
</evidence>
<dbReference type="InterPro" id="IPR016518">
    <property type="entry name" value="Alpha-L-fucosidase"/>
</dbReference>
<dbReference type="Gene3D" id="1.50.10.10">
    <property type="match status" value="1"/>
</dbReference>
<gene>
    <name evidence="4" type="ORF">FPZ42_11510</name>
</gene>
<sequence length="804" mass="89208">MLVGMCTKAQDNLTLWYNKPAKLWTEALPVGNGRLGAMIFGDPAKELLQLNEATFWSGGPVTNNVNPGGAKALAKTREALNNEDYSLANKEVTGLQGVYTQSYLPLADINLQQEIGNANYQQYRRSLSIDKSIATVTFNADGVNYKREVIATFPGKAIVVHFTADKPASINFKVALSSQVKYSVGAVGQNSLLLKVKAPSQVDPNYVTYNKEPIKYGDSTNCKGMRAAVQIKAVNKGGSVNSDNDALVVKNADEVTLFICAATSFNGFDKCPDSEGKDELKLCNNDIQNVIKQSWTKLYNEHLKDYKQFFYRVRLDLGRSPAYQSQLPTDERLLAFSKGAKDPEFESLFFQYGRYLLISSSRPGGPPANLQGIWNNLLRAPWSSNYTININTQMNYWPAATTNLQEMEYPLFDFIKELAVTGTRTAKDFYNMRGWVAHHNTDIWAISNPVGDFGKGDPKWANWYMGAPWLCRHLFEHYLFTKDEAFLKKAYPIMKGAAEFLSDFLVEDKNGNLVTSPSFSPENDFIDGKGKEGNTSIATTMDMSIIRDHFRNCIEASEALNIDVAFRNMLKAKLAKLYPLHVGHKGNLQEWYKDWEDVDPHHRHVSQLFGLHPGREISPLTTPDFAAAAKKTLELRGDAGTGWSLAWKINFWARLLDGDHAYKLLRDLMRDLSISKGGGLYPNLFDAHPPFQIDGNFGATSGITEMLLQSQLGEVQLLPALPTAWQTGSVTGLKARGAFTVTINWQKGTLKSAVITAEKGGKCILRTAKPIKVAGLSVRSIASKGGFVTSFTTLKGMSYRVSAM</sequence>
<reference evidence="4 5" key="1">
    <citation type="submission" date="2019-07" db="EMBL/GenBank/DDBJ databases">
        <authorList>
            <person name="Kim J."/>
        </authorList>
    </citation>
    <scope>NUCLEOTIDE SEQUENCE [LARGE SCALE GENOMIC DNA]</scope>
    <source>
        <strain evidence="4 5">MJ1a</strain>
    </source>
</reference>
<evidence type="ECO:0000313" key="5">
    <source>
        <dbReference type="Proteomes" id="UP000318010"/>
    </source>
</evidence>
<feature type="domain" description="Glycosyl hydrolase family 95 catalytic" evidence="3">
    <location>
        <begin position="294"/>
        <end position="707"/>
    </location>
</feature>
<dbReference type="InterPro" id="IPR008928">
    <property type="entry name" value="6-hairpin_glycosidase_sf"/>
</dbReference>
<name>A0A563U4M5_9SPHI</name>
<evidence type="ECO:0000259" key="2">
    <source>
        <dbReference type="Pfam" id="PF21307"/>
    </source>
</evidence>
<feature type="domain" description="Alpha fucosidase A-like C-terminal" evidence="2">
    <location>
        <begin position="709"/>
        <end position="801"/>
    </location>
</feature>
<dbReference type="Proteomes" id="UP000318010">
    <property type="component" value="Unassembled WGS sequence"/>
</dbReference>
<dbReference type="Gene3D" id="2.60.40.1180">
    <property type="entry name" value="Golgi alpha-mannosidase II"/>
    <property type="match status" value="1"/>
</dbReference>
<dbReference type="FunFam" id="1.50.10.10:FF:000028">
    <property type="entry name" value="Alpha-L-fucosidase 2"/>
    <property type="match status" value="1"/>
</dbReference>
<dbReference type="Pfam" id="PF14498">
    <property type="entry name" value="Glyco_hyd_65N_2"/>
    <property type="match status" value="1"/>
</dbReference>
<comment type="caution">
    <text evidence="4">The sequence shown here is derived from an EMBL/GenBank/DDBJ whole genome shotgun (WGS) entry which is preliminary data.</text>
</comment>
<protein>
    <submittedName>
        <fullName evidence="4">Glycoside hydrolase family 95 protein</fullName>
    </submittedName>
</protein>
<evidence type="ECO:0000259" key="3">
    <source>
        <dbReference type="Pfam" id="PF22124"/>
    </source>
</evidence>
<dbReference type="PANTHER" id="PTHR31084">
    <property type="entry name" value="ALPHA-L-FUCOSIDASE 2"/>
    <property type="match status" value="1"/>
</dbReference>
<dbReference type="OrthoDB" id="9802600at2"/>
<dbReference type="SUPFAM" id="SSF48208">
    <property type="entry name" value="Six-hairpin glycosidases"/>
    <property type="match status" value="1"/>
</dbReference>
<dbReference type="InterPro" id="IPR012341">
    <property type="entry name" value="6hp_glycosidase-like_sf"/>
</dbReference>
<keyword evidence="5" id="KW-1185">Reference proteome</keyword>
<dbReference type="InterPro" id="IPR049053">
    <property type="entry name" value="AFCA-like_C"/>
</dbReference>
<dbReference type="PIRSF" id="PIRSF007663">
    <property type="entry name" value="UCP007663"/>
    <property type="match status" value="1"/>
</dbReference>
<dbReference type="PANTHER" id="PTHR31084:SF0">
    <property type="entry name" value="ALPHA-L-FUCOSIDASE 2"/>
    <property type="match status" value="1"/>
</dbReference>
<organism evidence="4 5">
    <name type="scientific">Mucilaginibacter achroorhodeus</name>
    <dbReference type="NCBI Taxonomy" id="2599294"/>
    <lineage>
        <taxon>Bacteria</taxon>
        <taxon>Pseudomonadati</taxon>
        <taxon>Bacteroidota</taxon>
        <taxon>Sphingobacteriia</taxon>
        <taxon>Sphingobacteriales</taxon>
        <taxon>Sphingobacteriaceae</taxon>
        <taxon>Mucilaginibacter</taxon>
    </lineage>
</organism>
<proteinExistence type="predicted"/>
<evidence type="ECO:0000313" key="4">
    <source>
        <dbReference type="EMBL" id="TWR26301.1"/>
    </source>
</evidence>
<dbReference type="InterPro" id="IPR027414">
    <property type="entry name" value="GH95_N_dom"/>
</dbReference>
<keyword evidence="4" id="KW-0378">Hydrolase</keyword>
<dbReference type="GO" id="GO:0004560">
    <property type="term" value="F:alpha-L-fucosidase activity"/>
    <property type="evidence" value="ECO:0007669"/>
    <property type="project" value="InterPro"/>
</dbReference>
<dbReference type="GO" id="GO:0005975">
    <property type="term" value="P:carbohydrate metabolic process"/>
    <property type="evidence" value="ECO:0007669"/>
    <property type="project" value="InterPro"/>
</dbReference>
<dbReference type="Gene3D" id="2.70.98.50">
    <property type="entry name" value="putative glycoside hydrolase family protein from bacillus halodurans"/>
    <property type="match status" value="1"/>
</dbReference>
<feature type="domain" description="Glycosyl hydrolase family 95 N-terminal" evidence="1">
    <location>
        <begin position="15"/>
        <end position="266"/>
    </location>
</feature>
<dbReference type="AlphaFoldDB" id="A0A563U4M5"/>
<dbReference type="Pfam" id="PF21307">
    <property type="entry name" value="Glyco_hydro_95_C"/>
    <property type="match status" value="1"/>
</dbReference>
<accession>A0A563U4M5</accession>